<comment type="subcellular location">
    <subcellularLocation>
        <location evidence="1">Cell inner membrane</location>
        <topology evidence="1">Lipid-anchor</topology>
    </subcellularLocation>
</comment>
<dbReference type="EMBL" id="PKUN01000027">
    <property type="protein sequence ID" value="PLX60209.1"/>
    <property type="molecule type" value="Genomic_DNA"/>
</dbReference>
<dbReference type="Pfam" id="PF25967">
    <property type="entry name" value="RND-MFP_C"/>
    <property type="match status" value="1"/>
</dbReference>
<organism evidence="8 9">
    <name type="scientific">Sedimenticola selenatireducens</name>
    <dbReference type="NCBI Taxonomy" id="191960"/>
    <lineage>
        <taxon>Bacteria</taxon>
        <taxon>Pseudomonadati</taxon>
        <taxon>Pseudomonadota</taxon>
        <taxon>Gammaproteobacteria</taxon>
        <taxon>Chromatiales</taxon>
        <taxon>Sedimenticolaceae</taxon>
        <taxon>Sedimenticola</taxon>
    </lineage>
</organism>
<feature type="compositionally biased region" description="Low complexity" evidence="3">
    <location>
        <begin position="399"/>
        <end position="412"/>
    </location>
</feature>
<feature type="region of interest" description="Disordered" evidence="3">
    <location>
        <begin position="386"/>
        <end position="412"/>
    </location>
</feature>
<evidence type="ECO:0000313" key="9">
    <source>
        <dbReference type="Proteomes" id="UP000235015"/>
    </source>
</evidence>
<dbReference type="GO" id="GO:0046677">
    <property type="term" value="P:response to antibiotic"/>
    <property type="evidence" value="ECO:0007669"/>
    <property type="project" value="TreeGrafter"/>
</dbReference>
<dbReference type="PANTHER" id="PTHR30158">
    <property type="entry name" value="ACRA/E-RELATED COMPONENT OF DRUG EFFLUX TRANSPORTER"/>
    <property type="match status" value="1"/>
</dbReference>
<evidence type="ECO:0000259" key="6">
    <source>
        <dbReference type="Pfam" id="PF25944"/>
    </source>
</evidence>
<evidence type="ECO:0000256" key="3">
    <source>
        <dbReference type="SAM" id="MobiDB-lite"/>
    </source>
</evidence>
<evidence type="ECO:0000259" key="7">
    <source>
        <dbReference type="Pfam" id="PF25967"/>
    </source>
</evidence>
<proteinExistence type="inferred from homology"/>
<dbReference type="Pfam" id="PF25944">
    <property type="entry name" value="Beta-barrel_RND"/>
    <property type="match status" value="1"/>
</dbReference>
<dbReference type="Gene3D" id="2.40.420.20">
    <property type="match status" value="1"/>
</dbReference>
<dbReference type="InterPro" id="IPR058627">
    <property type="entry name" value="MdtA-like_C"/>
</dbReference>
<dbReference type="InterPro" id="IPR058625">
    <property type="entry name" value="MdtA-like_BSH"/>
</dbReference>
<dbReference type="AlphaFoldDB" id="A0A2N6CSW9"/>
<dbReference type="Gene3D" id="1.10.287.470">
    <property type="entry name" value="Helix hairpin bin"/>
    <property type="match status" value="1"/>
</dbReference>
<dbReference type="NCBIfam" id="TIGR01730">
    <property type="entry name" value="RND_mfp"/>
    <property type="match status" value="1"/>
</dbReference>
<dbReference type="RefSeq" id="WP_273440706.1">
    <property type="nucleotide sequence ID" value="NZ_PKUN01000027.1"/>
</dbReference>
<dbReference type="InterPro" id="IPR006143">
    <property type="entry name" value="RND_pump_MFP"/>
</dbReference>
<dbReference type="STRING" id="1111735.GCA_000428045_03602"/>
<dbReference type="Gene3D" id="2.40.30.170">
    <property type="match status" value="1"/>
</dbReference>
<evidence type="ECO:0000259" key="5">
    <source>
        <dbReference type="Pfam" id="PF25917"/>
    </source>
</evidence>
<dbReference type="Pfam" id="PF25917">
    <property type="entry name" value="BSH_RND"/>
    <property type="match status" value="1"/>
</dbReference>
<dbReference type="GO" id="GO:0022857">
    <property type="term" value="F:transmembrane transporter activity"/>
    <property type="evidence" value="ECO:0007669"/>
    <property type="project" value="InterPro"/>
</dbReference>
<dbReference type="GO" id="GO:0030313">
    <property type="term" value="C:cell envelope"/>
    <property type="evidence" value="ECO:0007669"/>
    <property type="project" value="UniProtKB-SubCell"/>
</dbReference>
<dbReference type="Proteomes" id="UP000235015">
    <property type="component" value="Unassembled WGS sequence"/>
</dbReference>
<reference evidence="8 9" key="1">
    <citation type="submission" date="2017-11" db="EMBL/GenBank/DDBJ databases">
        <title>Genome-resolved metagenomics identifies genetic mobility, metabolic interactions, and unexpected diversity in perchlorate-reducing communities.</title>
        <authorList>
            <person name="Barnum T.P."/>
            <person name="Figueroa I.A."/>
            <person name="Carlstrom C.I."/>
            <person name="Lucas L.N."/>
            <person name="Engelbrektson A.L."/>
            <person name="Coates J.D."/>
        </authorList>
    </citation>
    <scope>NUCLEOTIDE SEQUENCE [LARGE SCALE GENOMIC DNA]</scope>
    <source>
        <strain evidence="8">BM301</strain>
    </source>
</reference>
<sequence length="412" mass="44617">MNMTRHIRTPLTHLILGLLALQLAGCSESESQPTDSAMPVQQVTVIKLLPQDLPAQFEYVGRLEASREVEIRPRITGLIEQRLFEEGSHVEAGQPLFQLDSAPFVARKRVAEAALAEANARLIQAEREVKRLTPLVKALAVSQRDLDDARSTRELNRAGVAAARAELAQAQLDLDYTRVDAPIAGRIGRALQAEGSFVSPTSGPLTNLARIDPLYVRFSIAENEQLAIDRQLAEGSLTLPPPDQRRVEVQLADGTIYPLTGPVDFSDYRTDPQTGAYDRRATLPNPDARLSPGQFVKARIKGGVLPNALAVPQRAVQEDANGKFVYVVGQGEKGMTIAQSKPVEVGQWVDSPDSSEGARLWVIRSGLSAGDQVVIEGTARIFFPGMPIQPQPPVEKTAETSSSAKASSGGER</sequence>
<comment type="similarity">
    <text evidence="2">Belongs to the membrane fusion protein (MFP) (TC 8.A.1) family.</text>
</comment>
<accession>A0A2N6CSW9</accession>
<evidence type="ECO:0000256" key="1">
    <source>
        <dbReference type="ARBA" id="ARBA00004519"/>
    </source>
</evidence>
<evidence type="ECO:0000256" key="2">
    <source>
        <dbReference type="ARBA" id="ARBA00009477"/>
    </source>
</evidence>
<feature type="domain" description="Multidrug resistance protein MdtA-like beta-barrel" evidence="6">
    <location>
        <begin position="213"/>
        <end position="303"/>
    </location>
</feature>
<dbReference type="Gene3D" id="2.40.50.100">
    <property type="match status" value="1"/>
</dbReference>
<feature type="domain" description="Multidrug resistance protein MdtA-like barrel-sandwich hybrid" evidence="5">
    <location>
        <begin position="67"/>
        <end position="199"/>
    </location>
</feature>
<dbReference type="GO" id="GO:0005886">
    <property type="term" value="C:plasma membrane"/>
    <property type="evidence" value="ECO:0007669"/>
    <property type="project" value="TreeGrafter"/>
</dbReference>
<gene>
    <name evidence="8" type="ORF">C0630_16945</name>
</gene>
<feature type="domain" description="Multidrug resistance protein MdtA-like alpha-helical hairpin" evidence="4">
    <location>
        <begin position="110"/>
        <end position="177"/>
    </location>
</feature>
<dbReference type="SUPFAM" id="SSF111369">
    <property type="entry name" value="HlyD-like secretion proteins"/>
    <property type="match status" value="1"/>
</dbReference>
<feature type="domain" description="Multidrug resistance protein MdtA-like C-terminal permuted SH3" evidence="7">
    <location>
        <begin position="307"/>
        <end position="378"/>
    </location>
</feature>
<evidence type="ECO:0000313" key="8">
    <source>
        <dbReference type="EMBL" id="PLX60209.1"/>
    </source>
</evidence>
<evidence type="ECO:0000259" key="4">
    <source>
        <dbReference type="Pfam" id="PF25876"/>
    </source>
</evidence>
<protein>
    <submittedName>
        <fullName evidence="8">Efflux transporter periplasmic adaptor subunit</fullName>
    </submittedName>
</protein>
<dbReference type="InterPro" id="IPR058626">
    <property type="entry name" value="MdtA-like_b-barrel"/>
</dbReference>
<comment type="caution">
    <text evidence="8">The sequence shown here is derived from an EMBL/GenBank/DDBJ whole genome shotgun (WGS) entry which is preliminary data.</text>
</comment>
<name>A0A2N6CSW9_9GAMM</name>
<dbReference type="InterPro" id="IPR058624">
    <property type="entry name" value="MdtA-like_HH"/>
</dbReference>
<dbReference type="Pfam" id="PF25876">
    <property type="entry name" value="HH_MFP_RND"/>
    <property type="match status" value="1"/>
</dbReference>